<dbReference type="EMBL" id="KU230356">
    <property type="protein sequence ID" value="ALY07625.1"/>
    <property type="molecule type" value="Genomic_DNA"/>
</dbReference>
<feature type="domain" description="5-hmdU DNA kinase helical" evidence="1">
    <location>
        <begin position="5"/>
        <end position="281"/>
    </location>
</feature>
<dbReference type="Pfam" id="PF18723">
    <property type="entry name" value="HMUDK_hel"/>
    <property type="match status" value="1"/>
</dbReference>
<dbReference type="Proteomes" id="UP000225722">
    <property type="component" value="Segment"/>
</dbReference>
<proteinExistence type="predicted"/>
<evidence type="ECO:0000313" key="3">
    <source>
        <dbReference type="Proteomes" id="UP000225722"/>
    </source>
</evidence>
<keyword evidence="3" id="KW-1185">Reference proteome</keyword>
<evidence type="ECO:0000313" key="2">
    <source>
        <dbReference type="EMBL" id="ALY07625.1"/>
    </source>
</evidence>
<accession>A0A1L2BX66</accession>
<reference evidence="3" key="1">
    <citation type="submission" date="2015-12" db="EMBL/GenBank/DDBJ databases">
        <authorList>
            <person name="Sencilo A."/>
            <person name="Bamford D.H."/>
            <person name="Roine E."/>
        </authorList>
    </citation>
    <scope>NUCLEOTIDE SEQUENCE [LARGE SCALE GENOMIC DNA]</scope>
</reference>
<gene>
    <name evidence="2" type="ORF">2AV2_173</name>
</gene>
<sequence length="319" mass="36320">MTKTELTKDYTDFVSLRQSAFLKKLSDTLYREPKLGTAKYTNIQRIYDRTSQYQLKEVMYKGSQLPEELLFRVFIFDHFKTIHFWEYLKSRDYFPETKTFNPEQFTQLISEYSGEGKLYTTAYMVPPGNPGEPKAKAIAERTVALTKSLNLDIDGELLNIRSGSQLFEQLTKIQGIGDFLASQVVFDLLWHESFKDTQPLYALGVGAVRGAFKLGLIHRAGGKVSFDYAEYAPKTALEWVNLSEYPYAKADGLNIPLNVADIQNTFCETDKLFRKLHPEISAGKSAPTKIKNTYKPGAPIDYQVPGWWVDKSGLIRVTA</sequence>
<dbReference type="InterPro" id="IPR040684">
    <property type="entry name" value="HMUDK_hel"/>
</dbReference>
<name>A0A1L2BX66_9CAUD</name>
<protein>
    <recommendedName>
        <fullName evidence="1">5-hmdU DNA kinase helical domain-containing protein</fullName>
    </recommendedName>
</protein>
<evidence type="ECO:0000259" key="1">
    <source>
        <dbReference type="Pfam" id="PF18723"/>
    </source>
</evidence>
<organism evidence="2 3">
    <name type="scientific">Nodularia phage vB_NpeS-2AV2</name>
    <dbReference type="NCBI Taxonomy" id="1777122"/>
    <lineage>
        <taxon>Viruses</taxon>
        <taxon>Duplodnaviria</taxon>
        <taxon>Heunggongvirae</taxon>
        <taxon>Uroviricota</taxon>
        <taxon>Caudoviricetes</taxon>
        <taxon>Ravarandavirus</taxon>
        <taxon>Ravarandavirus rv2AV2</taxon>
    </lineage>
</organism>